<dbReference type="Pfam" id="PF04892">
    <property type="entry name" value="VanZ"/>
    <property type="match status" value="1"/>
</dbReference>
<dbReference type="InterPro" id="IPR006976">
    <property type="entry name" value="VanZ-like"/>
</dbReference>
<reference evidence="5 6" key="1">
    <citation type="submission" date="2016-03" db="EMBL/GenBank/DDBJ databases">
        <title>Comparative genomics of 54 Lactobacillus plantarum strains reveals genomic uncoupling from niche constraints.</title>
        <authorList>
            <person name="Martino M.E."/>
        </authorList>
    </citation>
    <scope>NUCLEOTIDE SEQUENCE [LARGE SCALE GENOMIC DNA]</scope>
    <source>
        <strain evidence="4 5">NAB2</strain>
        <strain evidence="3 6">Nizo2260</strain>
    </source>
</reference>
<dbReference type="AlphaFoldDB" id="A0A0G9FCI1"/>
<sequence length="171" mass="19919">MLAWLPFFLISLMFIVLLYACARSARTNIQRFKQLSLIAFLWVLTAFCYTPTSYNFGTQLVIQYIQWGPVKLNVIPFQQLDIEFWLNVLLTVPLGGLLAWNFPDLPWRRFIWLGFLTGLTLELGQFILDWLVNLKRWVDIDDVITNWAGVIIGAAGYKIARHVPGLRWLQK</sequence>
<feature type="transmembrane region" description="Helical" evidence="1">
    <location>
        <begin position="110"/>
        <end position="132"/>
    </location>
</feature>
<keyword evidence="1" id="KW-0812">Transmembrane</keyword>
<dbReference type="EMBL" id="LUXO01000002">
    <property type="protein sequence ID" value="KZV06381.1"/>
    <property type="molecule type" value="Genomic_DNA"/>
</dbReference>
<evidence type="ECO:0000313" key="5">
    <source>
        <dbReference type="Proteomes" id="UP000076872"/>
    </source>
</evidence>
<feature type="transmembrane region" description="Helical" evidence="1">
    <location>
        <begin position="6"/>
        <end position="22"/>
    </location>
</feature>
<evidence type="ECO:0000313" key="3">
    <source>
        <dbReference type="EMBL" id="KZU08052.1"/>
    </source>
</evidence>
<evidence type="ECO:0000256" key="1">
    <source>
        <dbReference type="SAM" id="Phobius"/>
    </source>
</evidence>
<dbReference type="PANTHER" id="PTHR36834:SF2">
    <property type="entry name" value="MEMBRANE PROTEIN"/>
    <property type="match status" value="1"/>
</dbReference>
<organism evidence="3 6">
    <name type="scientific">Lactiplantibacillus plantarum</name>
    <name type="common">Lactobacillus plantarum</name>
    <dbReference type="NCBI Taxonomy" id="1590"/>
    <lineage>
        <taxon>Bacteria</taxon>
        <taxon>Bacillati</taxon>
        <taxon>Bacillota</taxon>
        <taxon>Bacilli</taxon>
        <taxon>Lactobacillales</taxon>
        <taxon>Lactobacillaceae</taxon>
        <taxon>Lactiplantibacillus</taxon>
    </lineage>
</organism>
<dbReference type="OMA" id="WIPFFIY"/>
<dbReference type="Proteomes" id="UP000076872">
    <property type="component" value="Unassembled WGS sequence"/>
</dbReference>
<dbReference type="Proteomes" id="UP000076989">
    <property type="component" value="Unassembled WGS sequence"/>
</dbReference>
<comment type="caution">
    <text evidence="3">The sequence shown here is derived from an EMBL/GenBank/DDBJ whole genome shotgun (WGS) entry which is preliminary data.</text>
</comment>
<dbReference type="RefSeq" id="WP_003643489.1">
    <property type="nucleotide sequence ID" value="NZ_AP018405.1"/>
</dbReference>
<protein>
    <submittedName>
        <fullName evidence="3">Glycopeptide antibiotics resistance protein</fullName>
    </submittedName>
</protein>
<keyword evidence="1" id="KW-0472">Membrane</keyword>
<evidence type="ECO:0000259" key="2">
    <source>
        <dbReference type="Pfam" id="PF04892"/>
    </source>
</evidence>
<evidence type="ECO:0000313" key="4">
    <source>
        <dbReference type="EMBL" id="KZV06381.1"/>
    </source>
</evidence>
<keyword evidence="1" id="KW-1133">Transmembrane helix</keyword>
<proteinExistence type="predicted"/>
<name>A0A0G9FCI1_LACPN</name>
<gene>
    <name evidence="4" type="ORF">NAB2_0089</name>
    <name evidence="3" type="ORF">Nizo2260_0391</name>
</gene>
<evidence type="ECO:0000313" key="6">
    <source>
        <dbReference type="Proteomes" id="UP000076989"/>
    </source>
</evidence>
<dbReference type="EMBL" id="LUWI01000006">
    <property type="protein sequence ID" value="KZU08052.1"/>
    <property type="molecule type" value="Genomic_DNA"/>
</dbReference>
<feature type="transmembrane region" description="Helical" evidence="1">
    <location>
        <begin position="34"/>
        <end position="52"/>
    </location>
</feature>
<feature type="transmembrane region" description="Helical" evidence="1">
    <location>
        <begin position="144"/>
        <end position="160"/>
    </location>
</feature>
<feature type="domain" description="VanZ-like" evidence="2">
    <location>
        <begin position="38"/>
        <end position="160"/>
    </location>
</feature>
<dbReference type="PANTHER" id="PTHR36834">
    <property type="entry name" value="MEMBRANE PROTEIN-RELATED"/>
    <property type="match status" value="1"/>
</dbReference>
<accession>A0A0G9FCI1</accession>
<feature type="transmembrane region" description="Helical" evidence="1">
    <location>
        <begin position="84"/>
        <end position="103"/>
    </location>
</feature>
<dbReference type="InterPro" id="IPR053150">
    <property type="entry name" value="Teicoplanin_resist-assoc"/>
</dbReference>